<reference evidence="7" key="2">
    <citation type="submission" date="2025-09" db="UniProtKB">
        <authorList>
            <consortium name="Ensembl"/>
        </authorList>
    </citation>
    <scope>IDENTIFICATION</scope>
</reference>
<keyword evidence="1" id="KW-0805">Transcription regulation</keyword>
<dbReference type="PANTHER" id="PTHR23043:SF37">
    <property type="entry name" value="NPAS4 PROTEIN"/>
    <property type="match status" value="1"/>
</dbReference>
<evidence type="ECO:0000256" key="3">
    <source>
        <dbReference type="ARBA" id="ARBA00023163"/>
    </source>
</evidence>
<dbReference type="GO" id="GO:0000981">
    <property type="term" value="F:DNA-binding transcription factor activity, RNA polymerase II-specific"/>
    <property type="evidence" value="ECO:0007669"/>
    <property type="project" value="TreeGrafter"/>
</dbReference>
<reference evidence="7" key="1">
    <citation type="submission" date="2025-08" db="UniProtKB">
        <authorList>
            <consortium name="Ensembl"/>
        </authorList>
    </citation>
    <scope>IDENTIFICATION</scope>
</reference>
<keyword evidence="4" id="KW-0539">Nucleus</keyword>
<keyword evidence="8" id="KW-1185">Reference proteome</keyword>
<dbReference type="Gene3D" id="3.30.450.20">
    <property type="entry name" value="PAS domain"/>
    <property type="match status" value="1"/>
</dbReference>
<dbReference type="InterPro" id="IPR056192">
    <property type="entry name" value="bHLH_NPAS4"/>
</dbReference>
<proteinExistence type="predicted"/>
<dbReference type="Proteomes" id="UP000694549">
    <property type="component" value="Unplaced"/>
</dbReference>
<evidence type="ECO:0000259" key="6">
    <source>
        <dbReference type="Pfam" id="PF23183"/>
    </source>
</evidence>
<evidence type="ECO:0000313" key="7">
    <source>
        <dbReference type="Ensembl" id="ENSAZOP00000029733.1"/>
    </source>
</evidence>
<name>A0A8C0A172_9AVES</name>
<evidence type="ECO:0000256" key="4">
    <source>
        <dbReference type="ARBA" id="ARBA00023242"/>
    </source>
</evidence>
<dbReference type="PANTHER" id="PTHR23043">
    <property type="entry name" value="HYPOXIA-INDUCIBLE FACTOR 1 ALPHA"/>
    <property type="match status" value="1"/>
</dbReference>
<evidence type="ECO:0000256" key="2">
    <source>
        <dbReference type="ARBA" id="ARBA00023125"/>
    </source>
</evidence>
<organism evidence="7 8">
    <name type="scientific">Anas zonorhyncha</name>
    <name type="common">Eastern spot-billed duck</name>
    <dbReference type="NCBI Taxonomy" id="75864"/>
    <lineage>
        <taxon>Eukaryota</taxon>
        <taxon>Metazoa</taxon>
        <taxon>Chordata</taxon>
        <taxon>Craniata</taxon>
        <taxon>Vertebrata</taxon>
        <taxon>Euteleostomi</taxon>
        <taxon>Archelosauria</taxon>
        <taxon>Archosauria</taxon>
        <taxon>Dinosauria</taxon>
        <taxon>Saurischia</taxon>
        <taxon>Theropoda</taxon>
        <taxon>Coelurosauria</taxon>
        <taxon>Aves</taxon>
        <taxon>Neognathae</taxon>
        <taxon>Galloanserae</taxon>
        <taxon>Anseriformes</taxon>
        <taxon>Anatidae</taxon>
        <taxon>Anatinae</taxon>
        <taxon>Anas</taxon>
    </lineage>
</organism>
<accession>A0A8C0A172</accession>
<feature type="region of interest" description="Disordered" evidence="5">
    <location>
        <begin position="207"/>
        <end position="230"/>
    </location>
</feature>
<keyword evidence="2" id="KW-0238">DNA-binding</keyword>
<evidence type="ECO:0000256" key="1">
    <source>
        <dbReference type="ARBA" id="ARBA00023015"/>
    </source>
</evidence>
<keyword evidence="3" id="KW-0804">Transcription</keyword>
<protein>
    <recommendedName>
        <fullName evidence="6">NPAS4 bHLH domain-containing protein</fullName>
    </recommendedName>
</protein>
<feature type="compositionally biased region" description="Pro residues" evidence="5">
    <location>
        <begin position="214"/>
        <end position="225"/>
    </location>
</feature>
<feature type="domain" description="NPAS4 bHLH" evidence="6">
    <location>
        <begin position="18"/>
        <end position="66"/>
    </location>
</feature>
<dbReference type="GO" id="GO:0000977">
    <property type="term" value="F:RNA polymerase II transcription regulatory region sequence-specific DNA binding"/>
    <property type="evidence" value="ECO:0007669"/>
    <property type="project" value="TreeGrafter"/>
</dbReference>
<dbReference type="Pfam" id="PF23183">
    <property type="entry name" value="bHLH_NPAS4"/>
    <property type="match status" value="1"/>
</dbReference>
<evidence type="ECO:0000313" key="8">
    <source>
        <dbReference type="Proteomes" id="UP000694549"/>
    </source>
</evidence>
<dbReference type="Ensembl" id="ENSAZOT00000031811.1">
    <property type="protein sequence ID" value="ENSAZOP00000029733.1"/>
    <property type="gene ID" value="ENSAZOG00000018591.1"/>
</dbReference>
<evidence type="ECO:0000256" key="5">
    <source>
        <dbReference type="SAM" id="MobiDB-lite"/>
    </source>
</evidence>
<dbReference type="AlphaFoldDB" id="A0A8C0A172"/>
<sequence length="253" mass="27060">AGVSGFRGSRRRRSWLCRSTKSASKARRDQINAELQALRSLLPISAREKERLSYLHTMALVCLRLRGAHLFPPGTPGHRCTCLAPRQRHSARGAAPTGASRCAPSAVSAPPVGPVLAAELLSLLPGFLLVLSAAGKLVYISENVSQVLGLSMVRPGRCGVAAAVPVRLSCELPPDRGRHKSRLSARCAHPKPSGCSTGVTGPWQCGGISWPHAGRPPPPPQPSWPSAPRSHRWLRRATPALRTSCSTARTPWT</sequence>